<feature type="domain" description="TTF-type" evidence="1">
    <location>
        <begin position="91"/>
        <end position="183"/>
    </location>
</feature>
<dbReference type="Pfam" id="PF14291">
    <property type="entry name" value="DUF4371"/>
    <property type="match status" value="1"/>
</dbReference>
<dbReference type="PANTHER" id="PTHR11697:SF230">
    <property type="entry name" value="ZINC FINGER, MYM DOMAIN CONTAINING 1"/>
    <property type="match status" value="1"/>
</dbReference>
<dbReference type="InterPro" id="IPR025398">
    <property type="entry name" value="DUF4371"/>
</dbReference>
<evidence type="ECO:0000313" key="2">
    <source>
        <dbReference type="EMBL" id="KAJ8754114.1"/>
    </source>
</evidence>
<dbReference type="SMART" id="SM00597">
    <property type="entry name" value="ZnF_TTF"/>
    <property type="match status" value="1"/>
</dbReference>
<dbReference type="InterPro" id="IPR012337">
    <property type="entry name" value="RNaseH-like_sf"/>
</dbReference>
<dbReference type="InterPro" id="IPR055298">
    <property type="entry name" value="AtLOH3-like"/>
</dbReference>
<organism evidence="2 3">
    <name type="scientific">Erythroxylum novogranatense</name>
    <dbReference type="NCBI Taxonomy" id="1862640"/>
    <lineage>
        <taxon>Eukaryota</taxon>
        <taxon>Viridiplantae</taxon>
        <taxon>Streptophyta</taxon>
        <taxon>Embryophyta</taxon>
        <taxon>Tracheophyta</taxon>
        <taxon>Spermatophyta</taxon>
        <taxon>Magnoliopsida</taxon>
        <taxon>eudicotyledons</taxon>
        <taxon>Gunneridae</taxon>
        <taxon>Pentapetalae</taxon>
        <taxon>rosids</taxon>
        <taxon>fabids</taxon>
        <taxon>Malpighiales</taxon>
        <taxon>Erythroxylaceae</taxon>
        <taxon>Erythroxylum</taxon>
    </lineage>
</organism>
<dbReference type="EMBL" id="JAIWQS010000009">
    <property type="protein sequence ID" value="KAJ8754114.1"/>
    <property type="molecule type" value="Genomic_DNA"/>
</dbReference>
<sequence length="792" mass="90917">MKKYFKKLRPTLPSSSFDLNQNVNKTPPSSKEVIIEELVIDLENPPSDPGLRPNIMEYPPEKRDQVRRAYLLKGPCQPRNHNFPQTMDGDRKRRFIVSWFDDFKDWLEYSVEKDAAYCLYCYLFSADRERKHTNFVSEGFSAWRKKARLREHVGNHDSDHNQCRIACENLMNQSQSIQTAFSRQLEKSKIEYRCRLNASIGCLRYLLMQGLPFRGNDESENSTNQGNFLELLKFIASNNEEIRNVVLGNAPENPKLTSLDIQRDIINTAAFEITKAIILDMGDDLFSILVDECRDVSVKEKMRVIIRYVDSFGCVIEIFLGLVHVCDTSATLLLKGIKSLFSNYGLSIASLRGQGYDGASNMRGEFHGLKSLILKENSCAYYIHCFAHQLQLTLVVVVKKNLNVCSFFNTITRLCNVIGGSCKRRDMLREKQMEKVIAGISQGVIETGQGLNQEMTLKRPGDIRWGSHFGTLINLLHLFSSVIEVLEFVGENGNDDSQKAEAIDLIDIMLRFEFLFVLHLMIKILGITNGLSQVLQKKDQNIVNAMHLVKVSKCHLQQVRDDGWESLLKQVVEFCGENNVSEIDMQDMFIVRGRSRRRSEDMTNLHHYRVELFYSVIDMQLQELNNRFDEVNTSLLLCMACLDPKDSFYAFDMNKLIELAKFYPSEFPPIALIELEYQLGNFIIDVRMDKNLFKLSGIGDLAKRMVATRKHHVFPLVYLLVKLSLLLPVATATVERAFSAMKIIKSSLRNKMGDDLLNDCLVCYIERDVFANIDNDVVMKRFQSMKSRRGSL</sequence>
<dbReference type="Proteomes" id="UP001159364">
    <property type="component" value="Linkage Group LG09"/>
</dbReference>
<dbReference type="AlphaFoldDB" id="A0AAV8SQ38"/>
<keyword evidence="3" id="KW-1185">Reference proteome</keyword>
<accession>A0AAV8SQ38</accession>
<protein>
    <recommendedName>
        <fullName evidence="1">TTF-type domain-containing protein</fullName>
    </recommendedName>
</protein>
<reference evidence="2 3" key="1">
    <citation type="submission" date="2021-09" db="EMBL/GenBank/DDBJ databases">
        <title>Genomic insights and catalytic innovation underlie evolution of tropane alkaloids biosynthesis.</title>
        <authorList>
            <person name="Wang Y.-J."/>
            <person name="Tian T."/>
            <person name="Huang J.-P."/>
            <person name="Huang S.-X."/>
        </authorList>
    </citation>
    <scope>NUCLEOTIDE SEQUENCE [LARGE SCALE GENOMIC DNA]</scope>
    <source>
        <strain evidence="2">KIB-2018</strain>
        <tissue evidence="2">Leaf</tissue>
    </source>
</reference>
<comment type="caution">
    <text evidence="2">The sequence shown here is derived from an EMBL/GenBank/DDBJ whole genome shotgun (WGS) entry which is preliminary data.</text>
</comment>
<proteinExistence type="predicted"/>
<dbReference type="GO" id="GO:0046983">
    <property type="term" value="F:protein dimerization activity"/>
    <property type="evidence" value="ECO:0007669"/>
    <property type="project" value="InterPro"/>
</dbReference>
<evidence type="ECO:0000259" key="1">
    <source>
        <dbReference type="SMART" id="SM00597"/>
    </source>
</evidence>
<dbReference type="PANTHER" id="PTHR11697">
    <property type="entry name" value="GENERAL TRANSCRIPTION FACTOR 2-RELATED ZINC FINGER PROTEIN"/>
    <property type="match status" value="1"/>
</dbReference>
<gene>
    <name evidence="2" type="ORF">K2173_002012</name>
</gene>
<dbReference type="InterPro" id="IPR008906">
    <property type="entry name" value="HATC_C_dom"/>
</dbReference>
<name>A0AAV8SQ38_9ROSI</name>
<dbReference type="InterPro" id="IPR006580">
    <property type="entry name" value="Znf_TTF"/>
</dbReference>
<dbReference type="Pfam" id="PF05699">
    <property type="entry name" value="Dimer_Tnp_hAT"/>
    <property type="match status" value="1"/>
</dbReference>
<dbReference type="SUPFAM" id="SSF53098">
    <property type="entry name" value="Ribonuclease H-like"/>
    <property type="match status" value="1"/>
</dbReference>
<evidence type="ECO:0000313" key="3">
    <source>
        <dbReference type="Proteomes" id="UP001159364"/>
    </source>
</evidence>